<gene>
    <name evidence="2" type="ORF">G7Z17_g9961</name>
</gene>
<accession>A0A9P5H0G1</accession>
<evidence type="ECO:0000313" key="2">
    <source>
        <dbReference type="EMBL" id="KAF7544427.1"/>
    </source>
</evidence>
<feature type="region of interest" description="Disordered" evidence="1">
    <location>
        <begin position="1"/>
        <end position="81"/>
    </location>
</feature>
<evidence type="ECO:0000256" key="1">
    <source>
        <dbReference type="SAM" id="MobiDB-lite"/>
    </source>
</evidence>
<dbReference type="AlphaFoldDB" id="A0A9P5H0G1"/>
<organism evidence="2 3">
    <name type="scientific">Cylindrodendrum hubeiense</name>
    <dbReference type="NCBI Taxonomy" id="595255"/>
    <lineage>
        <taxon>Eukaryota</taxon>
        <taxon>Fungi</taxon>
        <taxon>Dikarya</taxon>
        <taxon>Ascomycota</taxon>
        <taxon>Pezizomycotina</taxon>
        <taxon>Sordariomycetes</taxon>
        <taxon>Hypocreomycetidae</taxon>
        <taxon>Hypocreales</taxon>
        <taxon>Nectriaceae</taxon>
        <taxon>Cylindrodendrum</taxon>
    </lineage>
</organism>
<protein>
    <submittedName>
        <fullName evidence="2">Uncharacterized protein</fullName>
    </submittedName>
</protein>
<sequence length="81" mass="9289">MQDQDARPRCKTKKTKKTKTEKTKSERTKTEKTKTEKTRTETRTKTKTNRAECHKVGESSGRAAVENSCMNDSSAHLRAMR</sequence>
<feature type="compositionally biased region" description="Basic and acidic residues" evidence="1">
    <location>
        <begin position="18"/>
        <end position="57"/>
    </location>
</feature>
<name>A0A9P5H0G1_9HYPO</name>
<dbReference type="Proteomes" id="UP000722485">
    <property type="component" value="Unassembled WGS sequence"/>
</dbReference>
<comment type="caution">
    <text evidence="2">The sequence shown here is derived from an EMBL/GenBank/DDBJ whole genome shotgun (WGS) entry which is preliminary data.</text>
</comment>
<evidence type="ECO:0000313" key="3">
    <source>
        <dbReference type="Proteomes" id="UP000722485"/>
    </source>
</evidence>
<reference evidence="2" key="1">
    <citation type="submission" date="2020-03" db="EMBL/GenBank/DDBJ databases">
        <title>Draft Genome Sequence of Cylindrodendrum hubeiense.</title>
        <authorList>
            <person name="Buettner E."/>
            <person name="Kellner H."/>
        </authorList>
    </citation>
    <scope>NUCLEOTIDE SEQUENCE</scope>
    <source>
        <strain evidence="2">IHI 201604</strain>
    </source>
</reference>
<dbReference type="EMBL" id="JAANBB010000304">
    <property type="protein sequence ID" value="KAF7544427.1"/>
    <property type="molecule type" value="Genomic_DNA"/>
</dbReference>
<proteinExistence type="predicted"/>
<keyword evidence="3" id="KW-1185">Reference proteome</keyword>